<dbReference type="GO" id="GO:0016567">
    <property type="term" value="P:protein ubiquitination"/>
    <property type="evidence" value="ECO:0007669"/>
    <property type="project" value="UniProtKB-UniPathway"/>
</dbReference>
<feature type="region of interest" description="Disordered" evidence="7">
    <location>
        <begin position="1005"/>
        <end position="1025"/>
    </location>
</feature>
<evidence type="ECO:0000256" key="1">
    <source>
        <dbReference type="ARBA" id="ARBA00000900"/>
    </source>
</evidence>
<dbReference type="GO" id="GO:0061630">
    <property type="term" value="F:ubiquitin protein ligase activity"/>
    <property type="evidence" value="ECO:0007669"/>
    <property type="project" value="UniProtKB-EC"/>
</dbReference>
<comment type="catalytic activity">
    <reaction evidence="1">
        <text>S-ubiquitinyl-[E2 ubiquitin-conjugating enzyme]-L-cysteine + [acceptor protein]-L-lysine = [E2 ubiquitin-conjugating enzyme]-L-cysteine + N(6)-ubiquitinyl-[acceptor protein]-L-lysine.</text>
        <dbReference type="EC" id="2.3.2.27"/>
    </reaction>
</comment>
<dbReference type="PROSITE" id="PS51698">
    <property type="entry name" value="U_BOX"/>
    <property type="match status" value="1"/>
</dbReference>
<evidence type="ECO:0000259" key="8">
    <source>
        <dbReference type="PROSITE" id="PS51698"/>
    </source>
</evidence>
<dbReference type="EC" id="2.3.2.27" evidence="3"/>
<dbReference type="PANTHER" id="PTHR45958:SF15">
    <property type="entry name" value="RING-TYPE E3 UBIQUITIN TRANSFERASE"/>
    <property type="match status" value="1"/>
</dbReference>
<dbReference type="InParanoid" id="A0A200QHD1"/>
<organism evidence="9 10">
    <name type="scientific">Macleaya cordata</name>
    <name type="common">Five-seeded plume-poppy</name>
    <name type="synonym">Bocconia cordata</name>
    <dbReference type="NCBI Taxonomy" id="56857"/>
    <lineage>
        <taxon>Eukaryota</taxon>
        <taxon>Viridiplantae</taxon>
        <taxon>Streptophyta</taxon>
        <taxon>Embryophyta</taxon>
        <taxon>Tracheophyta</taxon>
        <taxon>Spermatophyta</taxon>
        <taxon>Magnoliopsida</taxon>
        <taxon>Ranunculales</taxon>
        <taxon>Papaveraceae</taxon>
        <taxon>Papaveroideae</taxon>
        <taxon>Macleaya</taxon>
    </lineage>
</organism>
<keyword evidence="10" id="KW-1185">Reference proteome</keyword>
<dbReference type="GO" id="GO:0007166">
    <property type="term" value="P:cell surface receptor signaling pathway"/>
    <property type="evidence" value="ECO:0007669"/>
    <property type="project" value="InterPro"/>
</dbReference>
<dbReference type="InterPro" id="IPR052608">
    <property type="entry name" value="U-box_domain_protein"/>
</dbReference>
<accession>A0A200QHD1</accession>
<gene>
    <name evidence="9" type="ORF">BVC80_1751g12</name>
</gene>
<dbReference type="InterPro" id="IPR016024">
    <property type="entry name" value="ARM-type_fold"/>
</dbReference>
<comment type="pathway">
    <text evidence="2">Protein modification; protein ubiquitination.</text>
</comment>
<evidence type="ECO:0000256" key="6">
    <source>
        <dbReference type="SAM" id="Coils"/>
    </source>
</evidence>
<dbReference type="OMA" id="FICCITG"/>
<dbReference type="EMBL" id="MVGT01002043">
    <property type="protein sequence ID" value="OVA09866.1"/>
    <property type="molecule type" value="Genomic_DNA"/>
</dbReference>
<sequence>MMSLEVIPLGTILTILTGQIIKTAQSAKDVLIEKESFKVLSKYLSNIGPILKELQLHGLNDSQATRQALDFLQKDVKKANDLVDKYKNRSQFYLLIKCRHIVKEIQDVTRDIGRSLSVLPISSTGVLTDISEKVYSLQNEMQRAELEASEPQLRIVEKLDQGLLEQKVDQRFANDILEEIARVVGVPVEPSVISKELASFKREKEEAATRKEREEEYFLKQVIELLSRAEAARDQEEIEKQYFRRVQIIERITEEYIHPLNSFICPVDGLTVMTDPVSLCTGTTCERAAIEAWFENGERTDPKTGYLLDDLSLRSNHLLREAIEEWRELNYCLQIRSVKRKMQSGVDSALEEALFKMMELIKENPINKDWIPIEGLINISLSVLGSSENKDIKSLILLTLQASIEGNAQNKETVVESQGIDHIVPCLECSDIAKSAVDLLFELLQDCSRWNMFAVRKLSEQTSAINFLVVLLETESAEKVEAILLKLCDDDNENIIRAARAKWYRPLTSCLIQGQNSSRISMVRALVEMELVDQNLKNIGEEGVIPPLLEMISGKFESKELALSALVKLSSCHENKKLIAAAGGVPLILKHICSSHIPTLIIVRCFEILEKLSSNDDGIKYLVNADDSCLDLEHIITKLLAFQQTTYSSHIIRKPSLRALLNICKSEPRLVDKAVVSANGVTLILPLLDDPDREIWEISINLLYHFSQHEPEGIAEFFLIQRRLETLVGFLKDESRNDTQMATVGLLANLPKSEIRLTKKLIEADGLPAILDILRFGTMEAKENALGALFRFTDPTNLELQRMVVDLGAYSLLVDFLKSGTITAKARAAALIGNLSLSTPKLTAISQRNNWWCFHSVPMPTCEAHGGICGVSSTFCLLEANALHDLVRLLQEQVHATSYEAIQALSTLVVEDRSHRGANVLHKAHAIWLVLEVLKWGTSSLKQEALNLLEKVFASRELVEVYGSDARIYLDGLTTRNIHEGGELGRKASRVLMQLQRYSRTSMPLQEKGQLPFTPPLHRSMGPHS</sequence>
<dbReference type="STRING" id="56857.A0A200QHD1"/>
<dbReference type="InterPro" id="IPR036537">
    <property type="entry name" value="Adaptor_Cbl_N_dom_sf"/>
</dbReference>
<dbReference type="InterPro" id="IPR003613">
    <property type="entry name" value="Ubox_domain"/>
</dbReference>
<comment type="caution">
    <text evidence="9">The sequence shown here is derived from an EMBL/GenBank/DDBJ whole genome shotgun (WGS) entry which is preliminary data.</text>
</comment>
<dbReference type="Pfam" id="PF04564">
    <property type="entry name" value="U-box"/>
    <property type="match status" value="1"/>
</dbReference>
<dbReference type="OrthoDB" id="1897399at2759"/>
<dbReference type="Gene3D" id="1.25.10.10">
    <property type="entry name" value="Leucine-rich Repeat Variant"/>
    <property type="match status" value="3"/>
</dbReference>
<evidence type="ECO:0000256" key="3">
    <source>
        <dbReference type="ARBA" id="ARBA00012483"/>
    </source>
</evidence>
<reference evidence="9 10" key="1">
    <citation type="journal article" date="2017" name="Mol. Plant">
        <title>The Genome of Medicinal Plant Macleaya cordata Provides New Insights into Benzylisoquinoline Alkaloids Metabolism.</title>
        <authorList>
            <person name="Liu X."/>
            <person name="Liu Y."/>
            <person name="Huang P."/>
            <person name="Ma Y."/>
            <person name="Qing Z."/>
            <person name="Tang Q."/>
            <person name="Cao H."/>
            <person name="Cheng P."/>
            <person name="Zheng Y."/>
            <person name="Yuan Z."/>
            <person name="Zhou Y."/>
            <person name="Liu J."/>
            <person name="Tang Z."/>
            <person name="Zhuo Y."/>
            <person name="Zhang Y."/>
            <person name="Yu L."/>
            <person name="Huang J."/>
            <person name="Yang P."/>
            <person name="Peng Q."/>
            <person name="Zhang J."/>
            <person name="Jiang W."/>
            <person name="Zhang Z."/>
            <person name="Lin K."/>
            <person name="Ro D.K."/>
            <person name="Chen X."/>
            <person name="Xiong X."/>
            <person name="Shang Y."/>
            <person name="Huang S."/>
            <person name="Zeng J."/>
        </authorList>
    </citation>
    <scope>NUCLEOTIDE SEQUENCE [LARGE SCALE GENOMIC DNA]</scope>
    <source>
        <strain evidence="10">cv. BLH2017</strain>
        <tissue evidence="9">Root</tissue>
    </source>
</reference>
<protein>
    <recommendedName>
        <fullName evidence="3">RING-type E3 ubiquitin transferase</fullName>
        <ecNumber evidence="3">2.3.2.27</ecNumber>
    </recommendedName>
</protein>
<evidence type="ECO:0000256" key="2">
    <source>
        <dbReference type="ARBA" id="ARBA00004906"/>
    </source>
</evidence>
<name>A0A200QHD1_MACCD</name>
<dbReference type="SMART" id="SM00504">
    <property type="entry name" value="Ubox"/>
    <property type="match status" value="1"/>
</dbReference>
<dbReference type="InterPro" id="IPR000225">
    <property type="entry name" value="Armadillo"/>
</dbReference>
<evidence type="ECO:0000313" key="9">
    <source>
        <dbReference type="EMBL" id="OVA09866.1"/>
    </source>
</evidence>
<dbReference type="CDD" id="cd21037">
    <property type="entry name" value="MLKL_NTD"/>
    <property type="match status" value="1"/>
</dbReference>
<dbReference type="AlphaFoldDB" id="A0A200QHD1"/>
<dbReference type="SUPFAM" id="SSF48371">
    <property type="entry name" value="ARM repeat"/>
    <property type="match status" value="3"/>
</dbReference>
<keyword evidence="4" id="KW-0808">Transferase</keyword>
<dbReference type="InterPro" id="IPR059179">
    <property type="entry name" value="MLKL-like_MCAfunc"/>
</dbReference>
<dbReference type="SMART" id="SM00185">
    <property type="entry name" value="ARM"/>
    <property type="match status" value="7"/>
</dbReference>
<dbReference type="InterPro" id="IPR013083">
    <property type="entry name" value="Znf_RING/FYVE/PHD"/>
</dbReference>
<feature type="coiled-coil region" evidence="6">
    <location>
        <begin position="197"/>
        <end position="239"/>
    </location>
</feature>
<evidence type="ECO:0000256" key="7">
    <source>
        <dbReference type="SAM" id="MobiDB-lite"/>
    </source>
</evidence>
<feature type="domain" description="U-box" evidence="8">
    <location>
        <begin position="258"/>
        <end position="333"/>
    </location>
</feature>
<evidence type="ECO:0000256" key="4">
    <source>
        <dbReference type="ARBA" id="ARBA00022679"/>
    </source>
</evidence>
<proteinExistence type="predicted"/>
<dbReference type="Gene3D" id="1.20.930.20">
    <property type="entry name" value="Adaptor protein Cbl, N-terminal domain"/>
    <property type="match status" value="1"/>
</dbReference>
<dbReference type="InterPro" id="IPR011989">
    <property type="entry name" value="ARM-like"/>
</dbReference>
<dbReference type="UniPathway" id="UPA00143"/>
<evidence type="ECO:0000313" key="10">
    <source>
        <dbReference type="Proteomes" id="UP000195402"/>
    </source>
</evidence>
<feature type="repeat" description="ARM" evidence="5">
    <location>
        <begin position="543"/>
        <end position="584"/>
    </location>
</feature>
<dbReference type="SUPFAM" id="SSF57850">
    <property type="entry name" value="RING/U-box"/>
    <property type="match status" value="1"/>
</dbReference>
<dbReference type="PANTHER" id="PTHR45958">
    <property type="entry name" value="RING-TYPE E3 UBIQUITIN TRANSFERASE"/>
    <property type="match status" value="1"/>
</dbReference>
<dbReference type="Proteomes" id="UP000195402">
    <property type="component" value="Unassembled WGS sequence"/>
</dbReference>
<dbReference type="Gene3D" id="3.30.40.10">
    <property type="entry name" value="Zinc/RING finger domain, C3HC4 (zinc finger)"/>
    <property type="match status" value="1"/>
</dbReference>
<keyword evidence="6" id="KW-0175">Coiled coil</keyword>
<dbReference type="PROSITE" id="PS50176">
    <property type="entry name" value="ARM_REPEAT"/>
    <property type="match status" value="1"/>
</dbReference>
<evidence type="ECO:0000256" key="5">
    <source>
        <dbReference type="PROSITE-ProRule" id="PRU00259"/>
    </source>
</evidence>